<dbReference type="Proteomes" id="UP000050430">
    <property type="component" value="Unassembled WGS sequence"/>
</dbReference>
<sequence>MHINHIACWTQDLDRLVDFYTRYFGAEVQPLYQNKARKFTSRFLVFPGGSRLEIMNRPDILPRSTDEPHVGYIHVAFSVGSKETVDHLTKQLQADGFPPIDGPRWTGDGYYESTILDPDGNRVEITL</sequence>
<dbReference type="AlphaFoldDB" id="A0A0P6WXI2"/>
<dbReference type="InterPro" id="IPR004360">
    <property type="entry name" value="Glyas_Fos-R_dOase_dom"/>
</dbReference>
<feature type="domain" description="VOC" evidence="1">
    <location>
        <begin position="2"/>
        <end position="127"/>
    </location>
</feature>
<dbReference type="SUPFAM" id="SSF54593">
    <property type="entry name" value="Glyoxalase/Bleomycin resistance protein/Dihydroxybiphenyl dioxygenase"/>
    <property type="match status" value="1"/>
</dbReference>
<name>A0A0P6WXI2_9CHLR</name>
<dbReference type="InterPro" id="IPR037523">
    <property type="entry name" value="VOC_core"/>
</dbReference>
<dbReference type="PANTHER" id="PTHR36113">
    <property type="entry name" value="LYASE, PUTATIVE-RELATED-RELATED"/>
    <property type="match status" value="1"/>
</dbReference>
<dbReference type="InterPro" id="IPR029068">
    <property type="entry name" value="Glyas_Bleomycin-R_OHBP_Dase"/>
</dbReference>
<reference evidence="2 3" key="1">
    <citation type="submission" date="2015-07" db="EMBL/GenBank/DDBJ databases">
        <title>Genome sequence of Leptolinea tardivitalis DSM 16556.</title>
        <authorList>
            <person name="Hemp J."/>
            <person name="Ward L.M."/>
            <person name="Pace L.A."/>
            <person name="Fischer W.W."/>
        </authorList>
    </citation>
    <scope>NUCLEOTIDE SEQUENCE [LARGE SCALE GENOMIC DNA]</scope>
    <source>
        <strain evidence="2 3">YMTK-2</strain>
    </source>
</reference>
<organism evidence="2 3">
    <name type="scientific">Leptolinea tardivitalis</name>
    <dbReference type="NCBI Taxonomy" id="229920"/>
    <lineage>
        <taxon>Bacteria</taxon>
        <taxon>Bacillati</taxon>
        <taxon>Chloroflexota</taxon>
        <taxon>Anaerolineae</taxon>
        <taxon>Anaerolineales</taxon>
        <taxon>Anaerolineaceae</taxon>
        <taxon>Leptolinea</taxon>
    </lineage>
</organism>
<keyword evidence="3" id="KW-1185">Reference proteome</keyword>
<evidence type="ECO:0000259" key="1">
    <source>
        <dbReference type="PROSITE" id="PS51819"/>
    </source>
</evidence>
<dbReference type="Gene3D" id="3.10.180.10">
    <property type="entry name" value="2,3-Dihydroxybiphenyl 1,2-Dioxygenase, domain 1"/>
    <property type="match status" value="1"/>
</dbReference>
<proteinExistence type="predicted"/>
<dbReference type="STRING" id="229920.ADM99_12870"/>
<dbReference type="OrthoDB" id="9810648at2"/>
<gene>
    <name evidence="2" type="ORF">ADM99_12870</name>
</gene>
<comment type="caution">
    <text evidence="2">The sequence shown here is derived from an EMBL/GenBank/DDBJ whole genome shotgun (WGS) entry which is preliminary data.</text>
</comment>
<dbReference type="RefSeq" id="WP_062422902.1">
    <property type="nucleotide sequence ID" value="NZ_BBYA01000011.1"/>
</dbReference>
<accession>A0A0P6WXI2</accession>
<dbReference type="InterPro" id="IPR051332">
    <property type="entry name" value="Fosfomycin_Res_Enzymes"/>
</dbReference>
<dbReference type="PROSITE" id="PS51819">
    <property type="entry name" value="VOC"/>
    <property type="match status" value="1"/>
</dbReference>
<dbReference type="PATRIC" id="fig|229920.5.peg.2898"/>
<dbReference type="PANTHER" id="PTHR36113:SF1">
    <property type="entry name" value="GLYOXALASE_BLEOMYCIN RESISTANCE PROTEIN_DIOXYGENASE"/>
    <property type="match status" value="1"/>
</dbReference>
<dbReference type="Pfam" id="PF00903">
    <property type="entry name" value="Glyoxalase"/>
    <property type="match status" value="1"/>
</dbReference>
<protein>
    <recommendedName>
        <fullName evidence="1">VOC domain-containing protein</fullName>
    </recommendedName>
</protein>
<evidence type="ECO:0000313" key="3">
    <source>
        <dbReference type="Proteomes" id="UP000050430"/>
    </source>
</evidence>
<evidence type="ECO:0000313" key="2">
    <source>
        <dbReference type="EMBL" id="KPL71148.1"/>
    </source>
</evidence>
<dbReference type="EMBL" id="LGCK01000012">
    <property type="protein sequence ID" value="KPL71148.1"/>
    <property type="molecule type" value="Genomic_DNA"/>
</dbReference>